<dbReference type="Proteomes" id="UP001165378">
    <property type="component" value="Unassembled WGS sequence"/>
</dbReference>
<dbReference type="GO" id="GO:0042744">
    <property type="term" value="P:hydrogen peroxide catabolic process"/>
    <property type="evidence" value="ECO:0007669"/>
    <property type="project" value="TreeGrafter"/>
</dbReference>
<evidence type="ECO:0000256" key="8">
    <source>
        <dbReference type="ARBA" id="ARBA00023016"/>
    </source>
</evidence>
<dbReference type="GO" id="GO:0005829">
    <property type="term" value="C:cytosol"/>
    <property type="evidence" value="ECO:0007669"/>
    <property type="project" value="TreeGrafter"/>
</dbReference>
<organism evidence="19 20">
    <name type="scientific">Yinghuangia soli</name>
    <dbReference type="NCBI Taxonomy" id="2908204"/>
    <lineage>
        <taxon>Bacteria</taxon>
        <taxon>Bacillati</taxon>
        <taxon>Actinomycetota</taxon>
        <taxon>Actinomycetes</taxon>
        <taxon>Kitasatosporales</taxon>
        <taxon>Streptomycetaceae</taxon>
        <taxon>Yinghuangia</taxon>
    </lineage>
</organism>
<evidence type="ECO:0000256" key="12">
    <source>
        <dbReference type="ARBA" id="ARBA00032824"/>
    </source>
</evidence>
<evidence type="ECO:0000313" key="20">
    <source>
        <dbReference type="Proteomes" id="UP001165378"/>
    </source>
</evidence>
<keyword evidence="4" id="KW-0963">Cytoplasm</keyword>
<dbReference type="PIRSF" id="PIRSF000239">
    <property type="entry name" value="AHPC"/>
    <property type="match status" value="1"/>
</dbReference>
<feature type="active site" description="Cysteine sulfenic acid (-SOH) intermediate; for peroxidase activity" evidence="17">
    <location>
        <position position="51"/>
    </location>
</feature>
<feature type="domain" description="Thioredoxin" evidence="18">
    <location>
        <begin position="2"/>
        <end position="160"/>
    </location>
</feature>
<evidence type="ECO:0000256" key="7">
    <source>
        <dbReference type="ARBA" id="ARBA00023002"/>
    </source>
</evidence>
<comment type="similarity">
    <text evidence="2">Belongs to the peroxiredoxin family. AhpC/Prx1 subfamily.</text>
</comment>
<sequence length="183" mass="20277">MLTVGNQFPEYDLTGVVSIDADKAFEQITNKSYDGKWRVVFFWPKDFTFVCPTEIAAFGRLNEEFADRDAQILGVSTDSEFVHLAWRKDHPDLTDLPFPMLSDLKRELAEACGVLNADGVADRAVFIVDPNNEIQFVMVTAGSVGRNPDEVLRVLDALQTDELCPCNWQKGGDTLDAAALMAG</sequence>
<proteinExistence type="inferred from homology"/>
<evidence type="ECO:0000256" key="6">
    <source>
        <dbReference type="ARBA" id="ARBA00022862"/>
    </source>
</evidence>
<dbReference type="AlphaFoldDB" id="A0AA41U042"/>
<dbReference type="InterPro" id="IPR013766">
    <property type="entry name" value="Thioredoxin_domain"/>
</dbReference>
<evidence type="ECO:0000256" key="9">
    <source>
        <dbReference type="ARBA" id="ARBA00023157"/>
    </source>
</evidence>
<dbReference type="InterPro" id="IPR024706">
    <property type="entry name" value="Peroxiredoxin_AhpC-typ"/>
</dbReference>
<dbReference type="PROSITE" id="PS51352">
    <property type="entry name" value="THIOREDOXIN_2"/>
    <property type="match status" value="1"/>
</dbReference>
<dbReference type="PANTHER" id="PTHR10681">
    <property type="entry name" value="THIOREDOXIN PEROXIDASE"/>
    <property type="match status" value="1"/>
</dbReference>
<dbReference type="InterPro" id="IPR036249">
    <property type="entry name" value="Thioredoxin-like_sf"/>
</dbReference>
<dbReference type="InterPro" id="IPR000866">
    <property type="entry name" value="AhpC/TSA"/>
</dbReference>
<dbReference type="EC" id="1.11.1.28" evidence="16"/>
<dbReference type="Pfam" id="PF00578">
    <property type="entry name" value="AhpC-TSA"/>
    <property type="match status" value="1"/>
</dbReference>
<dbReference type="GO" id="GO:0033554">
    <property type="term" value="P:cellular response to stress"/>
    <property type="evidence" value="ECO:0007669"/>
    <property type="project" value="TreeGrafter"/>
</dbReference>
<reference evidence="19" key="1">
    <citation type="submission" date="2022-01" db="EMBL/GenBank/DDBJ databases">
        <title>Genome-Based Taxonomic Classification of the Phylum Actinobacteria.</title>
        <authorList>
            <person name="Gao Y."/>
        </authorList>
    </citation>
    <scope>NUCLEOTIDE SEQUENCE</scope>
    <source>
        <strain evidence="19">KLBMP 8922</strain>
    </source>
</reference>
<evidence type="ECO:0000259" key="18">
    <source>
        <dbReference type="PROSITE" id="PS51352"/>
    </source>
</evidence>
<evidence type="ECO:0000256" key="14">
    <source>
        <dbReference type="ARBA" id="ARBA00055957"/>
    </source>
</evidence>
<evidence type="ECO:0000313" key="19">
    <source>
        <dbReference type="EMBL" id="MCF2528181.1"/>
    </source>
</evidence>
<evidence type="ECO:0000256" key="2">
    <source>
        <dbReference type="ARBA" id="ARBA00009796"/>
    </source>
</evidence>
<keyword evidence="20" id="KW-1185">Reference proteome</keyword>
<comment type="function">
    <text evidence="14">Thiol-specific peroxidase that catalyzes the reduction of hydrogen peroxide and organic hydroperoxides to water and alcohols, respectively. Plays a role in cell protection against oxidative stress by detoxifying peroxides. Together with AhpD, DlaT and Lpd, constitutes an NADH-dependent peroxidase active against hydrogen and alkyl peroxides as well as serving as a peroxynitrite reductase, thus protecting the bacterium against reactive nitrogen intermediates and oxidative stress generated by the host immune system. Does not however seem to play a role in detoxification of isoniazid.</text>
</comment>
<evidence type="ECO:0000256" key="10">
    <source>
        <dbReference type="ARBA" id="ARBA00023284"/>
    </source>
</evidence>
<evidence type="ECO:0000256" key="17">
    <source>
        <dbReference type="PIRSR" id="PIRSR000239-1"/>
    </source>
</evidence>
<comment type="caution">
    <text evidence="19">The sequence shown here is derived from an EMBL/GenBank/DDBJ whole genome shotgun (WGS) entry which is preliminary data.</text>
</comment>
<dbReference type="GO" id="GO:0045454">
    <property type="term" value="P:cell redox homeostasis"/>
    <property type="evidence" value="ECO:0007669"/>
    <property type="project" value="TreeGrafter"/>
</dbReference>
<evidence type="ECO:0000256" key="11">
    <source>
        <dbReference type="ARBA" id="ARBA00032077"/>
    </source>
</evidence>
<evidence type="ECO:0000256" key="13">
    <source>
        <dbReference type="ARBA" id="ARBA00051970"/>
    </source>
</evidence>
<dbReference type="InterPro" id="IPR050217">
    <property type="entry name" value="Peroxiredoxin"/>
</dbReference>
<evidence type="ECO:0000256" key="16">
    <source>
        <dbReference type="ARBA" id="ARBA00067010"/>
    </source>
</evidence>
<keyword evidence="9" id="KW-1015">Disulfide bond</keyword>
<evidence type="ECO:0000256" key="4">
    <source>
        <dbReference type="ARBA" id="ARBA00022490"/>
    </source>
</evidence>
<protein>
    <recommendedName>
        <fullName evidence="3">Alkyl hydroperoxide reductase C</fullName>
        <ecNumber evidence="16">1.11.1.28</ecNumber>
    </recommendedName>
    <alternativeName>
        <fullName evidence="11">Peroxiredoxin</fullName>
    </alternativeName>
    <alternativeName>
        <fullName evidence="12">Thioredoxin peroxidase</fullName>
    </alternativeName>
</protein>
<dbReference type="EMBL" id="JAKFHA010000006">
    <property type="protein sequence ID" value="MCF2528181.1"/>
    <property type="molecule type" value="Genomic_DNA"/>
</dbReference>
<evidence type="ECO:0000256" key="1">
    <source>
        <dbReference type="ARBA" id="ARBA00004496"/>
    </source>
</evidence>
<keyword evidence="10" id="KW-0676">Redox-active center</keyword>
<dbReference type="GO" id="GO:0008379">
    <property type="term" value="F:thioredoxin peroxidase activity"/>
    <property type="evidence" value="ECO:0007669"/>
    <property type="project" value="TreeGrafter"/>
</dbReference>
<evidence type="ECO:0000256" key="5">
    <source>
        <dbReference type="ARBA" id="ARBA00022559"/>
    </source>
</evidence>
<dbReference type="PANTHER" id="PTHR10681:SF121">
    <property type="entry name" value="ALKYL HYDROPEROXIDE REDUCTASE C"/>
    <property type="match status" value="1"/>
</dbReference>
<dbReference type="CDD" id="cd03015">
    <property type="entry name" value="PRX_Typ2cys"/>
    <property type="match status" value="1"/>
</dbReference>
<comment type="subunit">
    <text evidence="15">Homodimer; disulfide-linked, upon oxidation. 6 homodimers assemble to form a ring-like dodecamer. Identified in a complex with AhpD, DlaT and Lpd.</text>
</comment>
<accession>A0AA41U042</accession>
<dbReference type="Gene3D" id="3.40.30.10">
    <property type="entry name" value="Glutaredoxin"/>
    <property type="match status" value="1"/>
</dbReference>
<keyword evidence="5" id="KW-0575">Peroxidase</keyword>
<name>A0AA41U042_9ACTN</name>
<comment type="catalytic activity">
    <reaction evidence="13">
        <text>N(6)-[(R)-dihydrolipoyl]-L-lysyl-[lipoyl-carrier protein] + a hydroperoxide = N(6)-[(R)-lipoyl]-L-lysyl-[lipoyl-carrier protein] + an alcohol + H2O</text>
        <dbReference type="Rhea" id="RHEA:62636"/>
        <dbReference type="Rhea" id="RHEA-COMP:10502"/>
        <dbReference type="Rhea" id="RHEA-COMP:16355"/>
        <dbReference type="ChEBI" id="CHEBI:15377"/>
        <dbReference type="ChEBI" id="CHEBI:30879"/>
        <dbReference type="ChEBI" id="CHEBI:35924"/>
        <dbReference type="ChEBI" id="CHEBI:83099"/>
        <dbReference type="ChEBI" id="CHEBI:83100"/>
        <dbReference type="EC" id="1.11.1.28"/>
    </reaction>
</comment>
<dbReference type="SUPFAM" id="SSF52833">
    <property type="entry name" value="Thioredoxin-like"/>
    <property type="match status" value="1"/>
</dbReference>
<keyword evidence="6" id="KW-0049">Antioxidant</keyword>
<dbReference type="RefSeq" id="WP_235052353.1">
    <property type="nucleotide sequence ID" value="NZ_JAKFHA010000006.1"/>
</dbReference>
<comment type="subcellular location">
    <subcellularLocation>
        <location evidence="1">Cytoplasm</location>
    </subcellularLocation>
</comment>
<dbReference type="GO" id="GO:0006979">
    <property type="term" value="P:response to oxidative stress"/>
    <property type="evidence" value="ECO:0007669"/>
    <property type="project" value="TreeGrafter"/>
</dbReference>
<evidence type="ECO:0000256" key="3">
    <source>
        <dbReference type="ARBA" id="ARBA00017462"/>
    </source>
</evidence>
<dbReference type="FunFam" id="3.40.30.10:FF:000043">
    <property type="entry name" value="Alkyl hydroperoxide reductase C"/>
    <property type="match status" value="1"/>
</dbReference>
<keyword evidence="8" id="KW-0346">Stress response</keyword>
<evidence type="ECO:0000256" key="15">
    <source>
        <dbReference type="ARBA" id="ARBA00062350"/>
    </source>
</evidence>
<gene>
    <name evidence="19" type="ORF">LZ495_13235</name>
</gene>
<keyword evidence="7" id="KW-0560">Oxidoreductase</keyword>